<dbReference type="PROSITE" id="PS50956">
    <property type="entry name" value="HTH_ASNC_2"/>
    <property type="match status" value="1"/>
</dbReference>
<dbReference type="InterPro" id="IPR011991">
    <property type="entry name" value="ArsR-like_HTH"/>
</dbReference>
<dbReference type="RefSeq" id="WP_220617606.1">
    <property type="nucleotide sequence ID" value="NZ_RKLR01000002.1"/>
</dbReference>
<dbReference type="AlphaFoldDB" id="A0AAW4PPL4"/>
<dbReference type="SUPFAM" id="SSF54909">
    <property type="entry name" value="Dimeric alpha+beta barrel"/>
    <property type="match status" value="1"/>
</dbReference>
<dbReference type="InterPro" id="IPR000485">
    <property type="entry name" value="AsnC-type_HTH_dom"/>
</dbReference>
<dbReference type="SUPFAM" id="SSF46785">
    <property type="entry name" value="Winged helix' DNA-binding domain"/>
    <property type="match status" value="1"/>
</dbReference>
<evidence type="ECO:0000256" key="2">
    <source>
        <dbReference type="ARBA" id="ARBA00023125"/>
    </source>
</evidence>
<keyword evidence="6" id="KW-1185">Reference proteome</keyword>
<dbReference type="InterPro" id="IPR036390">
    <property type="entry name" value="WH_DNA-bd_sf"/>
</dbReference>
<dbReference type="PANTHER" id="PTHR30154">
    <property type="entry name" value="LEUCINE-RESPONSIVE REGULATORY PROTEIN"/>
    <property type="match status" value="1"/>
</dbReference>
<dbReference type="GO" id="GO:0043200">
    <property type="term" value="P:response to amino acid"/>
    <property type="evidence" value="ECO:0007669"/>
    <property type="project" value="TreeGrafter"/>
</dbReference>
<reference evidence="5 6" key="1">
    <citation type="submission" date="2021-06" db="EMBL/GenBank/DDBJ databases">
        <title>Halomicroarcula sp. a new haloarchaeum isolated from saline soil.</title>
        <authorList>
            <person name="Duran-Viseras A."/>
            <person name="Sanchez-Porro C."/>
            <person name="Ventosa A."/>
        </authorList>
    </citation>
    <scope>NUCLEOTIDE SEQUENCE [LARGE SCALE GENOMIC DNA]</scope>
    <source>
        <strain evidence="5 6">F13</strain>
    </source>
</reference>
<keyword evidence="1" id="KW-0805">Transcription regulation</keyword>
<dbReference type="Gene3D" id="1.10.10.10">
    <property type="entry name" value="Winged helix-like DNA-binding domain superfamily/Winged helix DNA-binding domain"/>
    <property type="match status" value="1"/>
</dbReference>
<feature type="domain" description="HTH asnC-type" evidence="4">
    <location>
        <begin position="2"/>
        <end position="63"/>
    </location>
</feature>
<evidence type="ECO:0000313" key="6">
    <source>
        <dbReference type="Proteomes" id="UP001430377"/>
    </source>
</evidence>
<keyword evidence="3" id="KW-0804">Transcription</keyword>
<dbReference type="PRINTS" id="PR00033">
    <property type="entry name" value="HTHASNC"/>
</dbReference>
<dbReference type="Gene3D" id="3.30.70.920">
    <property type="match status" value="1"/>
</dbReference>
<organism evidence="5 6">
    <name type="scientific">Haloarcula rubra</name>
    <dbReference type="NCBI Taxonomy" id="2487747"/>
    <lineage>
        <taxon>Archaea</taxon>
        <taxon>Methanobacteriati</taxon>
        <taxon>Methanobacteriota</taxon>
        <taxon>Stenosarchaea group</taxon>
        <taxon>Halobacteria</taxon>
        <taxon>Halobacteriales</taxon>
        <taxon>Haloarculaceae</taxon>
        <taxon>Haloarcula</taxon>
    </lineage>
</organism>
<accession>A0AAW4PPL4</accession>
<dbReference type="EMBL" id="RKLR01000002">
    <property type="protein sequence ID" value="MBX0322614.1"/>
    <property type="molecule type" value="Genomic_DNA"/>
</dbReference>
<dbReference type="PANTHER" id="PTHR30154:SF34">
    <property type="entry name" value="TRANSCRIPTIONAL REGULATOR AZLB"/>
    <property type="match status" value="1"/>
</dbReference>
<evidence type="ECO:0000313" key="5">
    <source>
        <dbReference type="EMBL" id="MBX0322614.1"/>
    </source>
</evidence>
<sequence length="152" mass="16762">MVDDIDRQVVNALLRDGRASARDVAAETGVAATTVSRRMDQLVESGVIEEYTPRLDYQELGYEVTAVFQLSVDGSGLVDVTERLRDLKNMVAVYEVTGSHDIVAVGKFRDTNEMNARIKDLLTDPDVESASTSVVLNTVREHEQFPVDDTDA</sequence>
<dbReference type="SMART" id="SM00344">
    <property type="entry name" value="HTH_ASNC"/>
    <property type="match status" value="1"/>
</dbReference>
<dbReference type="InterPro" id="IPR053535">
    <property type="entry name" value="HTH_trans_regulator_Lrp"/>
</dbReference>
<dbReference type="InterPro" id="IPR019887">
    <property type="entry name" value="Tscrpt_reg_AsnC/Lrp_C"/>
</dbReference>
<keyword evidence="2" id="KW-0238">DNA-binding</keyword>
<dbReference type="InterPro" id="IPR011008">
    <property type="entry name" value="Dimeric_a/b-barrel"/>
</dbReference>
<dbReference type="Pfam" id="PF13412">
    <property type="entry name" value="HTH_24"/>
    <property type="match status" value="1"/>
</dbReference>
<dbReference type="GO" id="GO:0043565">
    <property type="term" value="F:sequence-specific DNA binding"/>
    <property type="evidence" value="ECO:0007669"/>
    <property type="project" value="InterPro"/>
</dbReference>
<dbReference type="InterPro" id="IPR036388">
    <property type="entry name" value="WH-like_DNA-bd_sf"/>
</dbReference>
<evidence type="ECO:0000256" key="1">
    <source>
        <dbReference type="ARBA" id="ARBA00023015"/>
    </source>
</evidence>
<evidence type="ECO:0000256" key="3">
    <source>
        <dbReference type="ARBA" id="ARBA00023163"/>
    </source>
</evidence>
<comment type="caution">
    <text evidence="5">The sequence shown here is derived from an EMBL/GenBank/DDBJ whole genome shotgun (WGS) entry which is preliminary data.</text>
</comment>
<protein>
    <submittedName>
        <fullName evidence="5">Lrp/AsnC family transcriptional regulator</fullName>
    </submittedName>
</protein>
<dbReference type="Pfam" id="PF01037">
    <property type="entry name" value="AsnC_trans_reg"/>
    <property type="match status" value="1"/>
</dbReference>
<dbReference type="NCBIfam" id="NF041396">
    <property type="entry name" value="TranRegLrp_Halo"/>
    <property type="match status" value="1"/>
</dbReference>
<dbReference type="Proteomes" id="UP001430377">
    <property type="component" value="Unassembled WGS sequence"/>
</dbReference>
<dbReference type="CDD" id="cd00090">
    <property type="entry name" value="HTH_ARSR"/>
    <property type="match status" value="1"/>
</dbReference>
<dbReference type="GO" id="GO:0005829">
    <property type="term" value="C:cytosol"/>
    <property type="evidence" value="ECO:0007669"/>
    <property type="project" value="TreeGrafter"/>
</dbReference>
<dbReference type="InterPro" id="IPR019888">
    <property type="entry name" value="Tscrpt_reg_AsnC-like"/>
</dbReference>
<proteinExistence type="predicted"/>
<name>A0AAW4PPL4_9EURY</name>
<gene>
    <name evidence="5" type="ORF">EGH21_06185</name>
</gene>
<evidence type="ECO:0000259" key="4">
    <source>
        <dbReference type="PROSITE" id="PS50956"/>
    </source>
</evidence>